<evidence type="ECO:0000313" key="3">
    <source>
        <dbReference type="Proteomes" id="UP000324800"/>
    </source>
</evidence>
<comment type="caution">
    <text evidence="2">The sequence shown here is derived from an EMBL/GenBank/DDBJ whole genome shotgun (WGS) entry which is preliminary data.</text>
</comment>
<evidence type="ECO:0000313" key="2">
    <source>
        <dbReference type="EMBL" id="KAA6392324.1"/>
    </source>
</evidence>
<dbReference type="AlphaFoldDB" id="A0A5J4WBK2"/>
<keyword evidence="1" id="KW-0812">Transmembrane</keyword>
<accession>A0A5J4WBK2</accession>
<keyword evidence="1" id="KW-1133">Transmembrane helix</keyword>
<organism evidence="2 3">
    <name type="scientific">Streblomastix strix</name>
    <dbReference type="NCBI Taxonomy" id="222440"/>
    <lineage>
        <taxon>Eukaryota</taxon>
        <taxon>Metamonada</taxon>
        <taxon>Preaxostyla</taxon>
        <taxon>Oxymonadida</taxon>
        <taxon>Streblomastigidae</taxon>
        <taxon>Streblomastix</taxon>
    </lineage>
</organism>
<reference evidence="2 3" key="1">
    <citation type="submission" date="2019-03" db="EMBL/GenBank/DDBJ databases">
        <title>Single cell metagenomics reveals metabolic interactions within the superorganism composed of flagellate Streblomastix strix and complex community of Bacteroidetes bacteria on its surface.</title>
        <authorList>
            <person name="Treitli S.C."/>
            <person name="Kolisko M."/>
            <person name="Husnik F."/>
            <person name="Keeling P."/>
            <person name="Hampl V."/>
        </authorList>
    </citation>
    <scope>NUCLEOTIDE SEQUENCE [LARGE SCALE GENOMIC DNA]</scope>
    <source>
        <strain evidence="2">ST1C</strain>
    </source>
</reference>
<dbReference type="Proteomes" id="UP000324800">
    <property type="component" value="Unassembled WGS sequence"/>
</dbReference>
<proteinExistence type="predicted"/>
<evidence type="ECO:0000256" key="1">
    <source>
        <dbReference type="SAM" id="Phobius"/>
    </source>
</evidence>
<sequence>MNFPLPTLLSTFLGFVLPLLLAEIDLVYFRLSLAFKLGFWAPELVDKPGSCPQFPEYQMPQNPLLVILGAAEVIFYQALVLAVYSYI</sequence>
<gene>
    <name evidence="2" type="ORF">EZS28_012145</name>
</gene>
<keyword evidence="1" id="KW-0472">Membrane</keyword>
<name>A0A5J4WBK2_9EUKA</name>
<dbReference type="EMBL" id="SNRW01002579">
    <property type="protein sequence ID" value="KAA6392324.1"/>
    <property type="molecule type" value="Genomic_DNA"/>
</dbReference>
<protein>
    <submittedName>
        <fullName evidence="2">Uncharacterized protein</fullName>
    </submittedName>
</protein>
<feature type="transmembrane region" description="Helical" evidence="1">
    <location>
        <begin position="64"/>
        <end position="86"/>
    </location>
</feature>